<dbReference type="Proteomes" id="UP001054945">
    <property type="component" value="Unassembled WGS sequence"/>
</dbReference>
<dbReference type="AlphaFoldDB" id="A0AAV4WDZ6"/>
<sequence>MAIHQFSSTHATVFAPNKALRDEAEHFANEMFILWPRQEHGAQEEIMIEIRAPFLKRVFPFSLPYILSFERYLINIHGKSASNLKKLFS</sequence>
<protein>
    <submittedName>
        <fullName evidence="1">Uncharacterized protein</fullName>
    </submittedName>
</protein>
<reference evidence="1 2" key="1">
    <citation type="submission" date="2021-06" db="EMBL/GenBank/DDBJ databases">
        <title>Caerostris extrusa draft genome.</title>
        <authorList>
            <person name="Kono N."/>
            <person name="Arakawa K."/>
        </authorList>
    </citation>
    <scope>NUCLEOTIDE SEQUENCE [LARGE SCALE GENOMIC DNA]</scope>
</reference>
<comment type="caution">
    <text evidence="1">The sequence shown here is derived from an EMBL/GenBank/DDBJ whole genome shotgun (WGS) entry which is preliminary data.</text>
</comment>
<evidence type="ECO:0000313" key="1">
    <source>
        <dbReference type="EMBL" id="GIY80756.1"/>
    </source>
</evidence>
<keyword evidence="2" id="KW-1185">Reference proteome</keyword>
<dbReference type="EMBL" id="BPLR01016050">
    <property type="protein sequence ID" value="GIY80756.1"/>
    <property type="molecule type" value="Genomic_DNA"/>
</dbReference>
<proteinExistence type="predicted"/>
<organism evidence="1 2">
    <name type="scientific">Caerostris extrusa</name>
    <name type="common">Bark spider</name>
    <name type="synonym">Caerostris bankana</name>
    <dbReference type="NCBI Taxonomy" id="172846"/>
    <lineage>
        <taxon>Eukaryota</taxon>
        <taxon>Metazoa</taxon>
        <taxon>Ecdysozoa</taxon>
        <taxon>Arthropoda</taxon>
        <taxon>Chelicerata</taxon>
        <taxon>Arachnida</taxon>
        <taxon>Araneae</taxon>
        <taxon>Araneomorphae</taxon>
        <taxon>Entelegynae</taxon>
        <taxon>Araneoidea</taxon>
        <taxon>Araneidae</taxon>
        <taxon>Caerostris</taxon>
    </lineage>
</organism>
<gene>
    <name evidence="1" type="ORF">CEXT_460201</name>
</gene>
<evidence type="ECO:0000313" key="2">
    <source>
        <dbReference type="Proteomes" id="UP001054945"/>
    </source>
</evidence>
<accession>A0AAV4WDZ6</accession>
<name>A0AAV4WDZ6_CAEEX</name>